<dbReference type="AlphaFoldDB" id="A0A3N4I7G7"/>
<sequence>MDKEVDKYEANAEATDNLRHFRVQVLSPFSQHRKSKEDSEQVSCFHHHPRYSGQGSVTSLHWLPDARASARVSCLRAEEYMQNLHDKFALLSPCLILEAILLRVGVNMGTKKRWNVKLQNKYRSYLLLSDTIRSRPCNGQAKRRRKDEFLLFQQPACVYDTSCYDHGDEEVRAIEKLHHGRDEGDTVRDLIPRALSLRPPVVDMHVNWDLGSQGNNHYVQSSMH</sequence>
<proteinExistence type="predicted"/>
<protein>
    <submittedName>
        <fullName evidence="1">Uncharacterized protein</fullName>
    </submittedName>
</protein>
<accession>A0A3N4I7G7</accession>
<reference evidence="1 2" key="1">
    <citation type="journal article" date="2018" name="Nat. Ecol. Evol.">
        <title>Pezizomycetes genomes reveal the molecular basis of ectomycorrhizal truffle lifestyle.</title>
        <authorList>
            <person name="Murat C."/>
            <person name="Payen T."/>
            <person name="Noel B."/>
            <person name="Kuo A."/>
            <person name="Morin E."/>
            <person name="Chen J."/>
            <person name="Kohler A."/>
            <person name="Krizsan K."/>
            <person name="Balestrini R."/>
            <person name="Da Silva C."/>
            <person name="Montanini B."/>
            <person name="Hainaut M."/>
            <person name="Levati E."/>
            <person name="Barry K.W."/>
            <person name="Belfiori B."/>
            <person name="Cichocki N."/>
            <person name="Clum A."/>
            <person name="Dockter R.B."/>
            <person name="Fauchery L."/>
            <person name="Guy J."/>
            <person name="Iotti M."/>
            <person name="Le Tacon F."/>
            <person name="Lindquist E.A."/>
            <person name="Lipzen A."/>
            <person name="Malagnac F."/>
            <person name="Mello A."/>
            <person name="Molinier V."/>
            <person name="Miyauchi S."/>
            <person name="Poulain J."/>
            <person name="Riccioni C."/>
            <person name="Rubini A."/>
            <person name="Sitrit Y."/>
            <person name="Splivallo R."/>
            <person name="Traeger S."/>
            <person name="Wang M."/>
            <person name="Zifcakova L."/>
            <person name="Wipf D."/>
            <person name="Zambonelli A."/>
            <person name="Paolocci F."/>
            <person name="Nowrousian M."/>
            <person name="Ottonello S."/>
            <person name="Baldrian P."/>
            <person name="Spatafora J.W."/>
            <person name="Henrissat B."/>
            <person name="Nagy L.G."/>
            <person name="Aury J.M."/>
            <person name="Wincker P."/>
            <person name="Grigoriev I.V."/>
            <person name="Bonfante P."/>
            <person name="Martin F.M."/>
        </authorList>
    </citation>
    <scope>NUCLEOTIDE SEQUENCE [LARGE SCALE GENOMIC DNA]</scope>
    <source>
        <strain evidence="1 2">RN42</strain>
    </source>
</reference>
<evidence type="ECO:0000313" key="1">
    <source>
        <dbReference type="EMBL" id="RPA81426.1"/>
    </source>
</evidence>
<dbReference type="EMBL" id="ML119680">
    <property type="protein sequence ID" value="RPA81426.1"/>
    <property type="molecule type" value="Genomic_DNA"/>
</dbReference>
<gene>
    <name evidence="1" type="ORF">BJ508DRAFT_306682</name>
</gene>
<keyword evidence="2" id="KW-1185">Reference proteome</keyword>
<organism evidence="1 2">
    <name type="scientific">Ascobolus immersus RN42</name>
    <dbReference type="NCBI Taxonomy" id="1160509"/>
    <lineage>
        <taxon>Eukaryota</taxon>
        <taxon>Fungi</taxon>
        <taxon>Dikarya</taxon>
        <taxon>Ascomycota</taxon>
        <taxon>Pezizomycotina</taxon>
        <taxon>Pezizomycetes</taxon>
        <taxon>Pezizales</taxon>
        <taxon>Ascobolaceae</taxon>
        <taxon>Ascobolus</taxon>
    </lineage>
</organism>
<name>A0A3N4I7G7_ASCIM</name>
<evidence type="ECO:0000313" key="2">
    <source>
        <dbReference type="Proteomes" id="UP000275078"/>
    </source>
</evidence>
<dbReference type="Proteomes" id="UP000275078">
    <property type="component" value="Unassembled WGS sequence"/>
</dbReference>